<evidence type="ECO:0000313" key="1">
    <source>
        <dbReference type="EMBL" id="SDU80335.1"/>
    </source>
</evidence>
<dbReference type="Proteomes" id="UP000214355">
    <property type="component" value="Chromosome I"/>
</dbReference>
<dbReference type="Gene3D" id="3.20.20.30">
    <property type="entry name" value="Luciferase-like domain"/>
    <property type="match status" value="1"/>
</dbReference>
<reference evidence="2" key="1">
    <citation type="submission" date="2016-10" db="EMBL/GenBank/DDBJ databases">
        <authorList>
            <person name="Varghese N."/>
            <person name="Submissions S."/>
        </authorList>
    </citation>
    <scope>NUCLEOTIDE SEQUENCE [LARGE SCALE GENOMIC DNA]</scope>
    <source>
        <strain evidence="2">DSM 10002</strain>
    </source>
</reference>
<dbReference type="GO" id="GO:0016705">
    <property type="term" value="F:oxidoreductase activity, acting on paired donors, with incorporation or reduction of molecular oxygen"/>
    <property type="evidence" value="ECO:0007669"/>
    <property type="project" value="InterPro"/>
</dbReference>
<dbReference type="OrthoDB" id="3265338at2"/>
<organism evidence="1 2">
    <name type="scientific">Arcanobacterium phocae</name>
    <dbReference type="NCBI Taxonomy" id="131112"/>
    <lineage>
        <taxon>Bacteria</taxon>
        <taxon>Bacillati</taxon>
        <taxon>Actinomycetota</taxon>
        <taxon>Actinomycetes</taxon>
        <taxon>Actinomycetales</taxon>
        <taxon>Actinomycetaceae</taxon>
        <taxon>Arcanobacterium</taxon>
    </lineage>
</organism>
<accession>A0A1H2LHV9</accession>
<proteinExistence type="predicted"/>
<gene>
    <name evidence="1" type="ORF">SAMN04489737_1171</name>
</gene>
<name>A0A1H2LHV9_9ACTO</name>
<dbReference type="AlphaFoldDB" id="A0A1H2LHV9"/>
<dbReference type="SUPFAM" id="SSF51679">
    <property type="entry name" value="Bacterial luciferase-like"/>
    <property type="match status" value="1"/>
</dbReference>
<dbReference type="RefSeq" id="WP_091280966.1">
    <property type="nucleotide sequence ID" value="NZ_JABAPH010000008.1"/>
</dbReference>
<dbReference type="GeneID" id="65344905"/>
<dbReference type="EMBL" id="LT629804">
    <property type="protein sequence ID" value="SDU80335.1"/>
    <property type="molecule type" value="Genomic_DNA"/>
</dbReference>
<evidence type="ECO:0000313" key="2">
    <source>
        <dbReference type="Proteomes" id="UP000214355"/>
    </source>
</evidence>
<keyword evidence="2" id="KW-1185">Reference proteome</keyword>
<dbReference type="InterPro" id="IPR036661">
    <property type="entry name" value="Luciferase-like_sf"/>
</dbReference>
<sequence length="315" mass="33238">MTIDINVSQQAIQHVSARSSDVVYGKHMTSAWLGIDLSMLGAQSFIHPLVPEKEPFHYPKMMAATRAAANGGLDFVALSAEFCADGMRPHATLDAVNVAAQLRGVDGAGIIAEVLAEPTLIRQAIDTFAVDGAGWVSLAVRIPPVIDSEQLIAAFREIELAGIGLVVNVKSTDLTSDIVRVVAKYANMVRLQVPDPHVARGLRYKIRAMANSIGRDVPIVVDLGVVISATSSAANERALLVSAINGEELFSDIPKVCGTVYDVADAIERWVGLGAADGVVVHPASLPTDLASLIRGVVPLLSGRAGVKVKQQSLV</sequence>
<protein>
    <submittedName>
        <fullName evidence="1">Uncharacterized protein</fullName>
    </submittedName>
</protein>